<keyword evidence="3 4" id="KW-0653">Protein transport</keyword>
<feature type="compositionally biased region" description="Low complexity" evidence="5">
    <location>
        <begin position="43"/>
        <end position="65"/>
    </location>
</feature>
<evidence type="ECO:0000259" key="6">
    <source>
        <dbReference type="Pfam" id="PF04048"/>
    </source>
</evidence>
<feature type="compositionally biased region" description="Polar residues" evidence="5">
    <location>
        <begin position="23"/>
        <end position="35"/>
    </location>
</feature>
<dbReference type="PANTHER" id="PTHR14146:SF0">
    <property type="entry name" value="EXOCYST COMPLEX COMPONENT 4"/>
    <property type="match status" value="1"/>
</dbReference>
<dbReference type="GO" id="GO:0090522">
    <property type="term" value="P:vesicle tethering involved in exocytosis"/>
    <property type="evidence" value="ECO:0007669"/>
    <property type="project" value="UniProtKB-UniRule"/>
</dbReference>
<dbReference type="InterPro" id="IPR048630">
    <property type="entry name" value="Sec8_M"/>
</dbReference>
<dbReference type="GO" id="GO:0006612">
    <property type="term" value="P:protein targeting to membrane"/>
    <property type="evidence" value="ECO:0007669"/>
    <property type="project" value="UniProtKB-UniRule"/>
</dbReference>
<dbReference type="GO" id="GO:0000145">
    <property type="term" value="C:exocyst"/>
    <property type="evidence" value="ECO:0007669"/>
    <property type="project" value="UniProtKB-UniRule"/>
</dbReference>
<name>A0A4S4M476_9AGAM</name>
<dbReference type="GO" id="GO:0015031">
    <property type="term" value="P:protein transport"/>
    <property type="evidence" value="ECO:0007669"/>
    <property type="project" value="UniProtKB-KW"/>
</dbReference>
<dbReference type="Pfam" id="PF04048">
    <property type="entry name" value="Sec8_N"/>
    <property type="match status" value="1"/>
</dbReference>
<dbReference type="OrthoDB" id="272977at2759"/>
<comment type="function">
    <text evidence="4">Component of the exocyst complex involved in the docking of exocytic vesicles with fusion sites on the plasma membrane.</text>
</comment>
<keyword evidence="2 4" id="KW-0268">Exocytosis</keyword>
<feature type="compositionally biased region" description="Polar residues" evidence="5">
    <location>
        <begin position="78"/>
        <end position="90"/>
    </location>
</feature>
<feature type="domain" description="Exocyst complex component Sec8 N-terminal" evidence="6">
    <location>
        <begin position="209"/>
        <end position="346"/>
    </location>
</feature>
<dbReference type="InterPro" id="IPR039682">
    <property type="entry name" value="Sec8/EXOC4"/>
</dbReference>
<comment type="caution">
    <text evidence="8">The sequence shown here is derived from an EMBL/GenBank/DDBJ whole genome shotgun (WGS) entry which is preliminary data.</text>
</comment>
<comment type="similarity">
    <text evidence="4">Belongs to the SEC8 family.</text>
</comment>
<evidence type="ECO:0000256" key="2">
    <source>
        <dbReference type="ARBA" id="ARBA00022483"/>
    </source>
</evidence>
<dbReference type="PANTHER" id="PTHR14146">
    <property type="entry name" value="EXOCYST COMPLEX COMPONENT 4"/>
    <property type="match status" value="1"/>
</dbReference>
<dbReference type="GO" id="GO:0006893">
    <property type="term" value="P:Golgi to plasma membrane transport"/>
    <property type="evidence" value="ECO:0007669"/>
    <property type="project" value="TreeGrafter"/>
</dbReference>
<evidence type="ECO:0000256" key="1">
    <source>
        <dbReference type="ARBA" id="ARBA00022448"/>
    </source>
</evidence>
<feature type="compositionally biased region" description="Polar residues" evidence="5">
    <location>
        <begin position="135"/>
        <end position="145"/>
    </location>
</feature>
<evidence type="ECO:0000256" key="4">
    <source>
        <dbReference type="RuleBase" id="RU367079"/>
    </source>
</evidence>
<dbReference type="Pfam" id="PF20652">
    <property type="entry name" value="Sec8_C"/>
    <property type="match status" value="1"/>
</dbReference>
<evidence type="ECO:0000313" key="8">
    <source>
        <dbReference type="EMBL" id="THH19986.1"/>
    </source>
</evidence>
<accession>A0A4S4M476</accession>
<dbReference type="Proteomes" id="UP000310158">
    <property type="component" value="Unassembled WGS sequence"/>
</dbReference>
<evidence type="ECO:0000259" key="7">
    <source>
        <dbReference type="Pfam" id="PF20652"/>
    </source>
</evidence>
<feature type="compositionally biased region" description="Low complexity" evidence="5">
    <location>
        <begin position="496"/>
        <end position="515"/>
    </location>
</feature>
<dbReference type="InterPro" id="IPR007191">
    <property type="entry name" value="Sec8_exocyst_N"/>
</dbReference>
<keyword evidence="1 4" id="KW-0813">Transport</keyword>
<dbReference type="EMBL" id="SGPL01000031">
    <property type="protein sequence ID" value="THH19986.1"/>
    <property type="molecule type" value="Genomic_DNA"/>
</dbReference>
<sequence length="1327" mass="147532">MSRANPFPTTPSRRPRSPAINGIDNSSYSSSTKPLQINRALARPSTPSNSSMISSGGSPGGPSRPQRSELRNRPVLDQSFSEYVSTSPLTGTLRDRKDSMGTTRSDASLPNPYRARNGSASTTASTRSKKLTRSGTVGTEESEVSPTSLAAVMSAFQSAGTRKKTLDSFDDEYERERQREVEAERQRQMRIKEKVPGRRMNGKAKAGDIDAILGQIKDEWEFVIDSEFNPVDLAMQLLDESSSGRDIDSFRRTKDMLSKALKGSVDKHYQAFAASLPHHASLLNHLGSTQTQIKGARSALLEAKEALGNKRADLVQMWTRGQTLEEMLRLLDQIEHLKLVPDVLESLMSEKRLLQASVLLVRSLKMINNQDMLDIGAVADLRSYLNGQETALREILIDELHSHLYLKSFWCETRWAAYTANQQFLPKVEFEDETFPYHDILQAPSTPTSPETPAPHPSRSSRLSRYLHDLALRPNDPPDDVDESSFRHSTPFSPAGLTLSASGSNLNNGNGTSTMSSLTNLANSIVGGSNPQAQNRNPETDSFTYIETLLESLAVLGKLGSALDVVAQRLPGEMFALIESTIDEVGERAEYGRRTSLLVNSNAGSTAKLHSTYIIASNPAVSGGLGANFAGAVLASTRGAVKGPVMSALRLRLTALESSSKHVDHEILRDLFWTLYSKLNAVTQGLRVVYEVANRIGSRRDFKDSSWTKLATLFPLADVWMPVQTEVRTLLNDYLTDEDQGAISGRNPISSINDVLREGRFTRDRTKNVFRFADTDPKLSNKTLRKHEDELNRVLKDTVPGLVQGSSDSSVQATLSTVGTDERLIGMDQHHRLLIKPDAFHVSVLFQPTLAFLDRVAEVLPSGVESARASSAVLDEFVLKVYLPQLEDKVSLLFHQAVTGPEAFQPDPASTWLSPEPLVNASTHLMSLINSLCAMLRTTPFHRENYARLILTVVIQFYQRCSDRFQALVTPPNSEETEVVPQVALAAQWAQNSDLIPCLTELYNASDDSASKRRDLCRREGHIESELLGQKVICKEDLILPLRSLSALGNLYHSVAWFSAALNQLKAVPEESLSPTTPMKLDTVTAVTPYTPLIPFILPIAADEQLQLPLSREMALRFHALLKTYEQLAELILYTIRVDIRCRVGHYLDQAFRHGNYNIFREVGEPDPHIIDLNIELGECDDIISSTLPSKEQQFVFEGLGLLMEDLLISNARKMCFANVLGIKKISRNMLALQQCIKTIARDSQDTEFERAKQYYTLFSLNPADMLDGIRQKQVFTFDEYKTMLDLQCGVDQTQESGASQATDRNYSMYVIDLHGLELEEKAYERS</sequence>
<feature type="domain" description="Exocyst complex component Sec8 middle helical bundle" evidence="7">
    <location>
        <begin position="537"/>
        <end position="850"/>
    </location>
</feature>
<evidence type="ECO:0000256" key="3">
    <source>
        <dbReference type="ARBA" id="ARBA00022927"/>
    </source>
</evidence>
<protein>
    <recommendedName>
        <fullName evidence="4">Exocyst complex component Sec8</fullName>
    </recommendedName>
</protein>
<reference evidence="8 9" key="1">
    <citation type="submission" date="2019-02" db="EMBL/GenBank/DDBJ databases">
        <title>Genome sequencing of the rare red list fungi Bondarzewia mesenterica.</title>
        <authorList>
            <person name="Buettner E."/>
            <person name="Kellner H."/>
        </authorList>
    </citation>
    <scope>NUCLEOTIDE SEQUENCE [LARGE SCALE GENOMIC DNA]</scope>
    <source>
        <strain evidence="8 9">DSM 108281</strain>
    </source>
</reference>
<feature type="region of interest" description="Disordered" evidence="5">
    <location>
        <begin position="1"/>
        <end position="145"/>
    </location>
</feature>
<gene>
    <name evidence="8" type="ORF">EW146_g1283</name>
</gene>
<evidence type="ECO:0000256" key="5">
    <source>
        <dbReference type="SAM" id="MobiDB-lite"/>
    </source>
</evidence>
<organism evidence="8 9">
    <name type="scientific">Bondarzewia mesenterica</name>
    <dbReference type="NCBI Taxonomy" id="1095465"/>
    <lineage>
        <taxon>Eukaryota</taxon>
        <taxon>Fungi</taxon>
        <taxon>Dikarya</taxon>
        <taxon>Basidiomycota</taxon>
        <taxon>Agaricomycotina</taxon>
        <taxon>Agaricomycetes</taxon>
        <taxon>Russulales</taxon>
        <taxon>Bondarzewiaceae</taxon>
        <taxon>Bondarzewia</taxon>
    </lineage>
</organism>
<proteinExistence type="inferred from homology"/>
<evidence type="ECO:0000313" key="9">
    <source>
        <dbReference type="Proteomes" id="UP000310158"/>
    </source>
</evidence>
<keyword evidence="9" id="KW-1185">Reference proteome</keyword>
<feature type="region of interest" description="Disordered" evidence="5">
    <location>
        <begin position="440"/>
        <end position="515"/>
    </location>
</feature>
<dbReference type="GO" id="GO:0006904">
    <property type="term" value="P:vesicle docking involved in exocytosis"/>
    <property type="evidence" value="ECO:0007669"/>
    <property type="project" value="InterPro"/>
</dbReference>